<evidence type="ECO:0000256" key="3">
    <source>
        <dbReference type="ARBA" id="ARBA00023136"/>
    </source>
</evidence>
<dbReference type="Pfam" id="PF07686">
    <property type="entry name" value="V-set"/>
    <property type="match status" value="1"/>
</dbReference>
<dbReference type="InterPro" id="IPR003599">
    <property type="entry name" value="Ig_sub"/>
</dbReference>
<name>A0ABD0MQW2_CIRMR</name>
<dbReference type="GO" id="GO:0016020">
    <property type="term" value="C:membrane"/>
    <property type="evidence" value="ECO:0007669"/>
    <property type="project" value="UniProtKB-SubCell"/>
</dbReference>
<keyword evidence="2" id="KW-0812">Transmembrane</keyword>
<dbReference type="SMART" id="SM00409">
    <property type="entry name" value="IG"/>
    <property type="match status" value="1"/>
</dbReference>
<evidence type="ECO:0000259" key="4">
    <source>
        <dbReference type="SMART" id="SM00409"/>
    </source>
</evidence>
<evidence type="ECO:0000313" key="5">
    <source>
        <dbReference type="EMBL" id="KAL0151395.1"/>
    </source>
</evidence>
<dbReference type="InterPro" id="IPR013106">
    <property type="entry name" value="Ig_V-set"/>
</dbReference>
<dbReference type="Gene3D" id="2.60.40.10">
    <property type="entry name" value="Immunoglobulins"/>
    <property type="match status" value="1"/>
</dbReference>
<keyword evidence="6" id="KW-1185">Reference proteome</keyword>
<evidence type="ECO:0000256" key="1">
    <source>
        <dbReference type="ARBA" id="ARBA00004370"/>
    </source>
</evidence>
<comment type="subcellular location">
    <subcellularLocation>
        <location evidence="1">Membrane</location>
    </subcellularLocation>
</comment>
<dbReference type="Proteomes" id="UP001529510">
    <property type="component" value="Unassembled WGS sequence"/>
</dbReference>
<dbReference type="PANTHER" id="PTHR11860">
    <property type="entry name" value="POLYMERIC-IMMUNOGLOBULIN RECEPTOR"/>
    <property type="match status" value="1"/>
</dbReference>
<feature type="domain" description="Immunoglobulin" evidence="4">
    <location>
        <begin position="5"/>
        <end position="104"/>
    </location>
</feature>
<dbReference type="InterPro" id="IPR013783">
    <property type="entry name" value="Ig-like_fold"/>
</dbReference>
<dbReference type="EMBL" id="JAMKFB020000247">
    <property type="protein sequence ID" value="KAL0151395.1"/>
    <property type="molecule type" value="Genomic_DNA"/>
</dbReference>
<dbReference type="InterPro" id="IPR050671">
    <property type="entry name" value="CD300_family_receptors"/>
</dbReference>
<evidence type="ECO:0000313" key="6">
    <source>
        <dbReference type="Proteomes" id="UP001529510"/>
    </source>
</evidence>
<evidence type="ECO:0000256" key="2">
    <source>
        <dbReference type="ARBA" id="ARBA00022692"/>
    </source>
</evidence>
<organism evidence="5 6">
    <name type="scientific">Cirrhinus mrigala</name>
    <name type="common">Mrigala</name>
    <dbReference type="NCBI Taxonomy" id="683832"/>
    <lineage>
        <taxon>Eukaryota</taxon>
        <taxon>Metazoa</taxon>
        <taxon>Chordata</taxon>
        <taxon>Craniata</taxon>
        <taxon>Vertebrata</taxon>
        <taxon>Euteleostomi</taxon>
        <taxon>Actinopterygii</taxon>
        <taxon>Neopterygii</taxon>
        <taxon>Teleostei</taxon>
        <taxon>Ostariophysi</taxon>
        <taxon>Cypriniformes</taxon>
        <taxon>Cyprinidae</taxon>
        <taxon>Labeoninae</taxon>
        <taxon>Labeonini</taxon>
        <taxon>Cirrhinus</taxon>
    </lineage>
</organism>
<protein>
    <recommendedName>
        <fullName evidence="4">Immunoglobulin domain-containing protein</fullName>
    </recommendedName>
</protein>
<comment type="caution">
    <text evidence="5">The sequence shown here is derived from an EMBL/GenBank/DDBJ whole genome shotgun (WGS) entry which is preliminary data.</text>
</comment>
<reference evidence="5 6" key="1">
    <citation type="submission" date="2024-05" db="EMBL/GenBank/DDBJ databases">
        <title>Genome sequencing and assembly of Indian major carp, Cirrhinus mrigala (Hamilton, 1822).</title>
        <authorList>
            <person name="Mohindra V."/>
            <person name="Chowdhury L.M."/>
            <person name="Lal K."/>
            <person name="Jena J.K."/>
        </authorList>
    </citation>
    <scope>NUCLEOTIDE SEQUENCE [LARGE SCALE GENOMIC DNA]</scope>
    <source>
        <strain evidence="5">CM1030</strain>
        <tissue evidence="5">Blood</tissue>
    </source>
</reference>
<feature type="non-terminal residue" evidence="5">
    <location>
        <position position="105"/>
    </location>
</feature>
<proteinExistence type="predicted"/>
<dbReference type="PANTHER" id="PTHR11860:SF118">
    <property type="entry name" value="CMRF35-LIKE MOLECULE 3-RELATED"/>
    <property type="match status" value="1"/>
</dbReference>
<keyword evidence="3" id="KW-0472">Membrane</keyword>
<gene>
    <name evidence="5" type="ORF">M9458_053304</name>
</gene>
<dbReference type="SUPFAM" id="SSF48726">
    <property type="entry name" value="Immunoglobulin"/>
    <property type="match status" value="1"/>
</dbReference>
<sequence>MSDAADAVTGITGGSVIINCAYDLKNVKTRDSAKSFCKMLGSECTMVTEVKNDLWIPEERFSMIDDKSLGLVSVLIRNLTVNDSGTYRCKADSTWFQEVKFNVEQ</sequence>
<dbReference type="InterPro" id="IPR036179">
    <property type="entry name" value="Ig-like_dom_sf"/>
</dbReference>
<dbReference type="AlphaFoldDB" id="A0ABD0MQW2"/>
<accession>A0ABD0MQW2</accession>